<sequence>MSDPFEQSTRVAMACIKCRERKVKCMTTSQKQPCMRCERNGLQCQYVSTDRQRARGSGSNPRGNSSSGNSSSRPFPQAPPINQSSNSGGDGQTPFYGGNDENNSARPQYSPSVPPASGGYPYNNSPSSSGPPYRPHSRRTNMYPSVPSYDVAGQYGPGLPHLAAPGAMQSAMYPGRGPSQQAMNPSYPTNYGNYSYDWNTSNQSRFMKSSEVVTPVKPQKRSSTEVNHVAFMEEEPVEPA</sequence>
<protein>
    <recommendedName>
        <fullName evidence="3">Zn(2)-C6 fungal-type domain-containing protein</fullName>
    </recommendedName>
</protein>
<dbReference type="GO" id="GO:0000981">
    <property type="term" value="F:DNA-binding transcription factor activity, RNA polymerase II-specific"/>
    <property type="evidence" value="ECO:0007669"/>
    <property type="project" value="InterPro"/>
</dbReference>
<dbReference type="AlphaFoldDB" id="A0AAD6ZTX1"/>
<feature type="region of interest" description="Disordered" evidence="2">
    <location>
        <begin position="209"/>
        <end position="240"/>
    </location>
</feature>
<reference evidence="4" key="1">
    <citation type="submission" date="2023-03" db="EMBL/GenBank/DDBJ databases">
        <title>Massive genome expansion in bonnet fungi (Mycena s.s.) driven by repeated elements and novel gene families across ecological guilds.</title>
        <authorList>
            <consortium name="Lawrence Berkeley National Laboratory"/>
            <person name="Harder C.B."/>
            <person name="Miyauchi S."/>
            <person name="Viragh M."/>
            <person name="Kuo A."/>
            <person name="Thoen E."/>
            <person name="Andreopoulos B."/>
            <person name="Lu D."/>
            <person name="Skrede I."/>
            <person name="Drula E."/>
            <person name="Henrissat B."/>
            <person name="Morin E."/>
            <person name="Kohler A."/>
            <person name="Barry K."/>
            <person name="LaButti K."/>
            <person name="Morin E."/>
            <person name="Salamov A."/>
            <person name="Lipzen A."/>
            <person name="Mereny Z."/>
            <person name="Hegedus B."/>
            <person name="Baldrian P."/>
            <person name="Stursova M."/>
            <person name="Weitz H."/>
            <person name="Taylor A."/>
            <person name="Grigoriev I.V."/>
            <person name="Nagy L.G."/>
            <person name="Martin F."/>
            <person name="Kauserud H."/>
        </authorList>
    </citation>
    <scope>NUCLEOTIDE SEQUENCE</scope>
    <source>
        <strain evidence="4">CBHHK002</strain>
    </source>
</reference>
<keyword evidence="1" id="KW-0539">Nucleus</keyword>
<accession>A0AAD6ZTX1</accession>
<dbReference type="PANTHER" id="PTHR31668">
    <property type="entry name" value="GLUCOSE TRANSPORT TRANSCRIPTION REGULATOR RGT1-RELATED-RELATED"/>
    <property type="match status" value="1"/>
</dbReference>
<dbReference type="EMBL" id="JARIHO010000027">
    <property type="protein sequence ID" value="KAJ7339693.1"/>
    <property type="molecule type" value="Genomic_DNA"/>
</dbReference>
<comment type="caution">
    <text evidence="4">The sequence shown here is derived from an EMBL/GenBank/DDBJ whole genome shotgun (WGS) entry which is preliminary data.</text>
</comment>
<dbReference type="Pfam" id="PF00172">
    <property type="entry name" value="Zn_clus"/>
    <property type="match status" value="1"/>
</dbReference>
<name>A0AAD6ZTX1_9AGAR</name>
<dbReference type="InterPro" id="IPR036864">
    <property type="entry name" value="Zn2-C6_fun-type_DNA-bd_sf"/>
</dbReference>
<evidence type="ECO:0000313" key="4">
    <source>
        <dbReference type="EMBL" id="KAJ7339693.1"/>
    </source>
</evidence>
<feature type="compositionally biased region" description="Polar residues" evidence="2">
    <location>
        <begin position="100"/>
        <end position="111"/>
    </location>
</feature>
<dbReference type="CDD" id="cd00067">
    <property type="entry name" value="GAL4"/>
    <property type="match status" value="1"/>
</dbReference>
<proteinExistence type="predicted"/>
<dbReference type="SUPFAM" id="SSF57701">
    <property type="entry name" value="Zn2/Cys6 DNA-binding domain"/>
    <property type="match status" value="1"/>
</dbReference>
<dbReference type="GO" id="GO:0008270">
    <property type="term" value="F:zinc ion binding"/>
    <property type="evidence" value="ECO:0007669"/>
    <property type="project" value="InterPro"/>
</dbReference>
<feature type="compositionally biased region" description="Low complexity" evidence="2">
    <location>
        <begin position="117"/>
        <end position="131"/>
    </location>
</feature>
<feature type="compositionally biased region" description="Low complexity" evidence="2">
    <location>
        <begin position="55"/>
        <end position="74"/>
    </location>
</feature>
<dbReference type="PROSITE" id="PS50048">
    <property type="entry name" value="ZN2_CY6_FUNGAL_2"/>
    <property type="match status" value="1"/>
</dbReference>
<feature type="region of interest" description="Disordered" evidence="2">
    <location>
        <begin position="48"/>
        <end position="145"/>
    </location>
</feature>
<evidence type="ECO:0000313" key="5">
    <source>
        <dbReference type="Proteomes" id="UP001218218"/>
    </source>
</evidence>
<evidence type="ECO:0000259" key="3">
    <source>
        <dbReference type="PROSITE" id="PS50048"/>
    </source>
</evidence>
<evidence type="ECO:0000256" key="1">
    <source>
        <dbReference type="ARBA" id="ARBA00023242"/>
    </source>
</evidence>
<gene>
    <name evidence="4" type="ORF">DFH08DRAFT_812069</name>
</gene>
<dbReference type="InterPro" id="IPR001138">
    <property type="entry name" value="Zn2Cys6_DnaBD"/>
</dbReference>
<keyword evidence="5" id="KW-1185">Reference proteome</keyword>
<dbReference type="Proteomes" id="UP001218218">
    <property type="component" value="Unassembled WGS sequence"/>
</dbReference>
<evidence type="ECO:0000256" key="2">
    <source>
        <dbReference type="SAM" id="MobiDB-lite"/>
    </source>
</evidence>
<organism evidence="4 5">
    <name type="scientific">Mycena albidolilacea</name>
    <dbReference type="NCBI Taxonomy" id="1033008"/>
    <lineage>
        <taxon>Eukaryota</taxon>
        <taxon>Fungi</taxon>
        <taxon>Dikarya</taxon>
        <taxon>Basidiomycota</taxon>
        <taxon>Agaricomycotina</taxon>
        <taxon>Agaricomycetes</taxon>
        <taxon>Agaricomycetidae</taxon>
        <taxon>Agaricales</taxon>
        <taxon>Marasmiineae</taxon>
        <taxon>Mycenaceae</taxon>
        <taxon>Mycena</taxon>
    </lineage>
</organism>
<dbReference type="PROSITE" id="PS00463">
    <property type="entry name" value="ZN2_CY6_FUNGAL_1"/>
    <property type="match status" value="1"/>
</dbReference>
<dbReference type="Gene3D" id="4.10.240.10">
    <property type="entry name" value="Zn(2)-C6 fungal-type DNA-binding domain"/>
    <property type="match status" value="1"/>
</dbReference>
<feature type="domain" description="Zn(2)-C6 fungal-type" evidence="3">
    <location>
        <begin position="14"/>
        <end position="46"/>
    </location>
</feature>
<dbReference type="SMART" id="SM00066">
    <property type="entry name" value="GAL4"/>
    <property type="match status" value="1"/>
</dbReference>
<dbReference type="InterPro" id="IPR050797">
    <property type="entry name" value="Carb_Metab_Trans_Reg"/>
</dbReference>